<dbReference type="Proteomes" id="UP001600888">
    <property type="component" value="Unassembled WGS sequence"/>
</dbReference>
<sequence>MRRSIMFVADDLGSLILKDALVTAIASRERSWLDIVDRTRALVFRGCPHRSADQREMEDKIAEFVFTAGVNAFYPVVRPTLAAMPGLAEAVIHTNGRFILAKINMKCSLISVHHSSRHVARDSSGVSKPLPL</sequence>
<protein>
    <submittedName>
        <fullName evidence="1">Uncharacterized protein</fullName>
    </submittedName>
</protein>
<keyword evidence="2" id="KW-1185">Reference proteome</keyword>
<comment type="caution">
    <text evidence="1">The sequence shown here is derived from an EMBL/GenBank/DDBJ whole genome shotgun (WGS) entry which is preliminary data.</text>
</comment>
<proteinExistence type="predicted"/>
<accession>A0ABR4EXP6</accession>
<evidence type="ECO:0000313" key="2">
    <source>
        <dbReference type="Proteomes" id="UP001600888"/>
    </source>
</evidence>
<reference evidence="1 2" key="1">
    <citation type="submission" date="2024-03" db="EMBL/GenBank/DDBJ databases">
        <title>A high-quality draft genome sequence of Diaporthe vaccinii, a causative agent of upright dieback and viscid rot disease in cranberry plants.</title>
        <authorList>
            <person name="Sarrasin M."/>
            <person name="Lang B.F."/>
            <person name="Burger G."/>
        </authorList>
    </citation>
    <scope>NUCLEOTIDE SEQUENCE [LARGE SCALE GENOMIC DNA]</scope>
    <source>
        <strain evidence="1 2">IS7</strain>
    </source>
</reference>
<name>A0ABR4EXP6_9PEZI</name>
<organism evidence="1 2">
    <name type="scientific">Diaporthe vaccinii</name>
    <dbReference type="NCBI Taxonomy" id="105482"/>
    <lineage>
        <taxon>Eukaryota</taxon>
        <taxon>Fungi</taxon>
        <taxon>Dikarya</taxon>
        <taxon>Ascomycota</taxon>
        <taxon>Pezizomycotina</taxon>
        <taxon>Sordariomycetes</taxon>
        <taxon>Sordariomycetidae</taxon>
        <taxon>Diaporthales</taxon>
        <taxon>Diaporthaceae</taxon>
        <taxon>Diaporthe</taxon>
        <taxon>Diaporthe eres species complex</taxon>
    </lineage>
</organism>
<gene>
    <name evidence="1" type="ORF">FJTKL_06059</name>
</gene>
<dbReference type="EMBL" id="JBAWTH010000021">
    <property type="protein sequence ID" value="KAL2287035.1"/>
    <property type="molecule type" value="Genomic_DNA"/>
</dbReference>
<evidence type="ECO:0000313" key="1">
    <source>
        <dbReference type="EMBL" id="KAL2287035.1"/>
    </source>
</evidence>